<feature type="region of interest" description="Disordered" evidence="1">
    <location>
        <begin position="70"/>
        <end position="227"/>
    </location>
</feature>
<feature type="region of interest" description="Disordered" evidence="1">
    <location>
        <begin position="301"/>
        <end position="332"/>
    </location>
</feature>
<dbReference type="EMBL" id="JASSZA010000019">
    <property type="protein sequence ID" value="KAK2088456.1"/>
    <property type="molecule type" value="Genomic_DNA"/>
</dbReference>
<keyword evidence="3" id="KW-1185">Reference proteome</keyword>
<feature type="compositionally biased region" description="Basic and acidic residues" evidence="1">
    <location>
        <begin position="91"/>
        <end position="106"/>
    </location>
</feature>
<gene>
    <name evidence="2" type="ORF">P7K49_034363</name>
</gene>
<dbReference type="Proteomes" id="UP001266305">
    <property type="component" value="Unassembled WGS sequence"/>
</dbReference>
<accession>A0ABQ9TUI3</accession>
<reference evidence="2 3" key="1">
    <citation type="submission" date="2023-05" db="EMBL/GenBank/DDBJ databases">
        <title>B98-5 Cell Line De Novo Hybrid Assembly: An Optical Mapping Approach.</title>
        <authorList>
            <person name="Kananen K."/>
            <person name="Auerbach J.A."/>
            <person name="Kautto E."/>
            <person name="Blachly J.S."/>
        </authorList>
    </citation>
    <scope>NUCLEOTIDE SEQUENCE [LARGE SCALE GENOMIC DNA]</scope>
    <source>
        <strain evidence="2">B95-8</strain>
        <tissue evidence="2">Cell line</tissue>
    </source>
</reference>
<proteinExistence type="predicted"/>
<evidence type="ECO:0000256" key="1">
    <source>
        <dbReference type="SAM" id="MobiDB-lite"/>
    </source>
</evidence>
<name>A0ABQ9TUI3_SAGOE</name>
<protein>
    <submittedName>
        <fullName evidence="2">Uncharacterized protein</fullName>
    </submittedName>
</protein>
<sequence length="332" mass="33873">MTSDLGAAPCSTSPHADYISRLASRLGARGAVLLQGPGPGFPGSRQSPSCMQLLFFALLNASVAIHPTLGSGPRRVCEERFPTPQAPATPHRKEGPRPGSSLREDSLDPAGCPLRLEAGSGLGPEAARPEPTTPRRHRGGVDHTSLGPRRRPREAARAGLGAGADREAGAKNGGCPTALRVRRPRGAPPPPGAAAPGAPPPPPGPAVVVRDAEPGAAGGAARGERRGERGLPAALALVSHRRTPVDIRVSSGQALLAPCRLEGTGEPAASLPPCPARTAESEGTSLPFERVFFLAPAEGVPAMAPRNPLDPTGTALHPGRRGPPSASRGQPV</sequence>
<evidence type="ECO:0000313" key="2">
    <source>
        <dbReference type="EMBL" id="KAK2088456.1"/>
    </source>
</evidence>
<feature type="compositionally biased region" description="Pro residues" evidence="1">
    <location>
        <begin position="186"/>
        <end position="205"/>
    </location>
</feature>
<evidence type="ECO:0000313" key="3">
    <source>
        <dbReference type="Proteomes" id="UP001266305"/>
    </source>
</evidence>
<comment type="caution">
    <text evidence="2">The sequence shown here is derived from an EMBL/GenBank/DDBJ whole genome shotgun (WGS) entry which is preliminary data.</text>
</comment>
<organism evidence="2 3">
    <name type="scientific">Saguinus oedipus</name>
    <name type="common">Cotton-top tamarin</name>
    <name type="synonym">Oedipomidas oedipus</name>
    <dbReference type="NCBI Taxonomy" id="9490"/>
    <lineage>
        <taxon>Eukaryota</taxon>
        <taxon>Metazoa</taxon>
        <taxon>Chordata</taxon>
        <taxon>Craniata</taxon>
        <taxon>Vertebrata</taxon>
        <taxon>Euteleostomi</taxon>
        <taxon>Mammalia</taxon>
        <taxon>Eutheria</taxon>
        <taxon>Euarchontoglires</taxon>
        <taxon>Primates</taxon>
        <taxon>Haplorrhini</taxon>
        <taxon>Platyrrhini</taxon>
        <taxon>Cebidae</taxon>
        <taxon>Callitrichinae</taxon>
        <taxon>Saguinus</taxon>
    </lineage>
</organism>